<comment type="caution">
    <text evidence="4">The sequence shown here is derived from an EMBL/GenBank/DDBJ whole genome shotgun (WGS) entry which is preliminary data.</text>
</comment>
<feature type="compositionally biased region" description="Basic and acidic residues" evidence="1">
    <location>
        <begin position="20"/>
        <end position="30"/>
    </location>
</feature>
<dbReference type="InterPro" id="IPR004827">
    <property type="entry name" value="bZIP"/>
</dbReference>
<proteinExistence type="predicted"/>
<dbReference type="AlphaFoldDB" id="A0A6A4F1W0"/>
<dbReference type="EMBL" id="QXFV01000468">
    <property type="protein sequence ID" value="KAE9036646.1"/>
    <property type="molecule type" value="Genomic_DNA"/>
</dbReference>
<accession>A0A6A4F1W0</accession>
<sequence length="115" mass="13502">MQTLSSDDIRKRKNAIAAQRARDHKEQRTRDLEDMVRELWKRVQYLESVIKALHPNEALDDLYSEYEPYAVSTTIKPLFRRNEDDAAEQSPPNTNMKELSWLLVGHSARSNNDHH</sequence>
<dbReference type="Pfam" id="PF07716">
    <property type="entry name" value="bZIP_2"/>
    <property type="match status" value="1"/>
</dbReference>
<dbReference type="GO" id="GO:0003700">
    <property type="term" value="F:DNA-binding transcription factor activity"/>
    <property type="evidence" value="ECO:0007669"/>
    <property type="project" value="InterPro"/>
</dbReference>
<dbReference type="EMBL" id="QXFT01000693">
    <property type="protein sequence ID" value="KAE9337757.1"/>
    <property type="molecule type" value="Genomic_DNA"/>
</dbReference>
<evidence type="ECO:0000313" key="5">
    <source>
        <dbReference type="Proteomes" id="UP000429607"/>
    </source>
</evidence>
<evidence type="ECO:0000313" key="6">
    <source>
        <dbReference type="Proteomes" id="UP000434957"/>
    </source>
</evidence>
<evidence type="ECO:0000256" key="1">
    <source>
        <dbReference type="SAM" id="MobiDB-lite"/>
    </source>
</evidence>
<name>A0A6A4F1W0_9STRA</name>
<organism evidence="4 6">
    <name type="scientific">Phytophthora rubi</name>
    <dbReference type="NCBI Taxonomy" id="129364"/>
    <lineage>
        <taxon>Eukaryota</taxon>
        <taxon>Sar</taxon>
        <taxon>Stramenopiles</taxon>
        <taxon>Oomycota</taxon>
        <taxon>Peronosporomycetes</taxon>
        <taxon>Peronosporales</taxon>
        <taxon>Peronosporaceae</taxon>
        <taxon>Phytophthora</taxon>
    </lineage>
</organism>
<evidence type="ECO:0000259" key="2">
    <source>
        <dbReference type="Pfam" id="PF07716"/>
    </source>
</evidence>
<evidence type="ECO:0000313" key="3">
    <source>
        <dbReference type="EMBL" id="KAE9036646.1"/>
    </source>
</evidence>
<reference evidence="4 6" key="1">
    <citation type="submission" date="2018-08" db="EMBL/GenBank/DDBJ databases">
        <title>Genomic investigation of the strawberry pathogen Phytophthora fragariae indicates pathogenicity is determined by transcriptional variation in three key races.</title>
        <authorList>
            <person name="Adams T.M."/>
            <person name="Armitage A.D."/>
            <person name="Sobczyk M.K."/>
            <person name="Bates H.J."/>
            <person name="Dunwell J.M."/>
            <person name="Nellist C.F."/>
            <person name="Harrison R.J."/>
        </authorList>
    </citation>
    <scope>NUCLEOTIDE SEQUENCE [LARGE SCALE GENOMIC DNA]</scope>
    <source>
        <strain evidence="3 5">SCRP249</strain>
        <strain evidence="4 6">SCRP333</strain>
    </source>
</reference>
<dbReference type="Gene3D" id="3.30.160.60">
    <property type="entry name" value="Classic Zinc Finger"/>
    <property type="match status" value="1"/>
</dbReference>
<keyword evidence="6" id="KW-1185">Reference proteome</keyword>
<gene>
    <name evidence="3" type="ORF">PR001_g8724</name>
    <name evidence="4" type="ORF">PR003_g11851</name>
</gene>
<feature type="domain" description="BZIP" evidence="2">
    <location>
        <begin position="9"/>
        <end position="53"/>
    </location>
</feature>
<dbReference type="Proteomes" id="UP000429607">
    <property type="component" value="Unassembled WGS sequence"/>
</dbReference>
<dbReference type="Proteomes" id="UP000434957">
    <property type="component" value="Unassembled WGS sequence"/>
</dbReference>
<dbReference type="SUPFAM" id="SSF57959">
    <property type="entry name" value="Leucine zipper domain"/>
    <property type="match status" value="1"/>
</dbReference>
<dbReference type="InterPro" id="IPR046347">
    <property type="entry name" value="bZIP_sf"/>
</dbReference>
<evidence type="ECO:0000313" key="4">
    <source>
        <dbReference type="EMBL" id="KAE9337757.1"/>
    </source>
</evidence>
<protein>
    <recommendedName>
        <fullName evidence="2">BZIP domain-containing protein</fullName>
    </recommendedName>
</protein>
<feature type="region of interest" description="Disordered" evidence="1">
    <location>
        <begin position="1"/>
        <end position="30"/>
    </location>
</feature>